<dbReference type="EMBL" id="JBHSGD010000008">
    <property type="protein sequence ID" value="MFC4653133.1"/>
    <property type="molecule type" value="Genomic_DNA"/>
</dbReference>
<dbReference type="Proteomes" id="UP001595987">
    <property type="component" value="Unassembled WGS sequence"/>
</dbReference>
<gene>
    <name evidence="2" type="ORF">ACFO26_09475</name>
</gene>
<name>A0ABV9JF52_9LACT</name>
<comment type="caution">
    <text evidence="2">The sequence shown here is derived from an EMBL/GenBank/DDBJ whole genome shotgun (WGS) entry which is preliminary data.</text>
</comment>
<dbReference type="InterPro" id="IPR043764">
    <property type="entry name" value="DUF5710"/>
</dbReference>
<evidence type="ECO:0000313" key="2">
    <source>
        <dbReference type="EMBL" id="MFC4653133.1"/>
    </source>
</evidence>
<keyword evidence="3" id="KW-1185">Reference proteome</keyword>
<dbReference type="Pfam" id="PF18974">
    <property type="entry name" value="DUF5710"/>
    <property type="match status" value="1"/>
</dbReference>
<feature type="domain" description="DUF5710" evidence="1">
    <location>
        <begin position="50"/>
        <end position="91"/>
    </location>
</feature>
<reference evidence="3" key="1">
    <citation type="journal article" date="2019" name="Int. J. Syst. Evol. Microbiol.">
        <title>The Global Catalogue of Microorganisms (GCM) 10K type strain sequencing project: providing services to taxonomists for standard genome sequencing and annotation.</title>
        <authorList>
            <consortium name="The Broad Institute Genomics Platform"/>
            <consortium name="The Broad Institute Genome Sequencing Center for Infectious Disease"/>
            <person name="Wu L."/>
            <person name="Ma J."/>
        </authorList>
    </citation>
    <scope>NUCLEOTIDE SEQUENCE [LARGE SCALE GENOMIC DNA]</scope>
    <source>
        <strain evidence="3">CCUG 63287</strain>
    </source>
</reference>
<proteinExistence type="predicted"/>
<accession>A0ABV9JF52</accession>
<evidence type="ECO:0000259" key="1">
    <source>
        <dbReference type="Pfam" id="PF18974"/>
    </source>
</evidence>
<sequence length="264" mass="31762">MKRLARFCSFIKFDKTNIKLERLFRKTEEILDKMKKEFWKNTTENDFLGVYLEVPYSEKDEAKRLGAWWDKEKRKWQIDENANPSNFEKWLTGTDDAVFIYDYAFILEGKRECWKCHRQVPIYAYAIDNFIPDNFEYYINHDDMIVIPISGNLPQEAIRILSDKFNCQYRYSKTANKKYFANICDNCNALLGDFDTYDELEGPFSYYYNEKLQAYIIRFYHDDRELSMSSDSIFYPNSPINYHERISRIIDLETNKVYGNDMFG</sequence>
<protein>
    <submittedName>
        <fullName evidence="2">DUF5710 domain-containing protein</fullName>
    </submittedName>
</protein>
<evidence type="ECO:0000313" key="3">
    <source>
        <dbReference type="Proteomes" id="UP001595987"/>
    </source>
</evidence>
<dbReference type="RefSeq" id="WP_213536277.1">
    <property type="nucleotide sequence ID" value="NZ_BOVQ01000006.1"/>
</dbReference>
<organism evidence="2 3">
    <name type="scientific">Lactococcus nasutitermitis</name>
    <dbReference type="NCBI Taxonomy" id="1652957"/>
    <lineage>
        <taxon>Bacteria</taxon>
        <taxon>Bacillati</taxon>
        <taxon>Bacillota</taxon>
        <taxon>Bacilli</taxon>
        <taxon>Lactobacillales</taxon>
        <taxon>Streptococcaceae</taxon>
        <taxon>Lactococcus</taxon>
    </lineage>
</organism>